<dbReference type="HOGENOM" id="CLU_009583_2_4_2"/>
<dbReference type="InterPro" id="IPR028098">
    <property type="entry name" value="Glyco_trans_4-like_N"/>
</dbReference>
<protein>
    <submittedName>
        <fullName evidence="3">Glycosyl transferase, group 1</fullName>
    </submittedName>
</protein>
<dbReference type="EMBL" id="CP000780">
    <property type="protein sequence ID" value="ABS56263.1"/>
    <property type="molecule type" value="Genomic_DNA"/>
</dbReference>
<dbReference type="CAZy" id="GT4">
    <property type="family name" value="Glycosyltransferase Family 4"/>
</dbReference>
<organism evidence="3 4">
    <name type="scientific">Methanoregula boonei (strain DSM 21154 / JCM 14090 / 6A8)</name>
    <dbReference type="NCBI Taxonomy" id="456442"/>
    <lineage>
        <taxon>Archaea</taxon>
        <taxon>Methanobacteriati</taxon>
        <taxon>Methanobacteriota</taxon>
        <taxon>Stenosarchaea group</taxon>
        <taxon>Methanomicrobia</taxon>
        <taxon>Methanomicrobiales</taxon>
        <taxon>Methanoregulaceae</taxon>
        <taxon>Methanoregula</taxon>
    </lineage>
</organism>
<dbReference type="GeneID" id="5409907"/>
<dbReference type="KEGG" id="mbn:Mboo_1746"/>
<dbReference type="PANTHER" id="PTHR45947">
    <property type="entry name" value="SULFOQUINOVOSYL TRANSFERASE SQD2"/>
    <property type="match status" value="1"/>
</dbReference>
<keyword evidence="4" id="KW-1185">Reference proteome</keyword>
<proteinExistence type="predicted"/>
<dbReference type="STRING" id="456442.Mboo_1746"/>
<dbReference type="Gene3D" id="3.40.50.2000">
    <property type="entry name" value="Glycogen Phosphorylase B"/>
    <property type="match status" value="2"/>
</dbReference>
<evidence type="ECO:0000259" key="2">
    <source>
        <dbReference type="Pfam" id="PF13439"/>
    </source>
</evidence>
<reference evidence="4" key="1">
    <citation type="journal article" date="2015" name="Microbiology">
        <title>Genome of Methanoregula boonei 6A8 reveals adaptations to oligotrophic peatland environments.</title>
        <authorList>
            <person name="Braeuer S."/>
            <person name="Cadillo-Quiroz H."/>
            <person name="Kyrpides N."/>
            <person name="Woyke T."/>
            <person name="Goodwin L."/>
            <person name="Detter C."/>
            <person name="Podell S."/>
            <person name="Yavitt J.B."/>
            <person name="Zinder S.H."/>
        </authorList>
    </citation>
    <scope>NUCLEOTIDE SEQUENCE [LARGE SCALE GENOMIC DNA]</scope>
    <source>
        <strain evidence="4">DSM 21154 / JCM 14090 / 6A8</strain>
    </source>
</reference>
<dbReference type="Pfam" id="PF13439">
    <property type="entry name" value="Glyco_transf_4"/>
    <property type="match status" value="1"/>
</dbReference>
<feature type="domain" description="Glycosyl transferase family 1" evidence="1">
    <location>
        <begin position="219"/>
        <end position="388"/>
    </location>
</feature>
<dbReference type="PANTHER" id="PTHR45947:SF15">
    <property type="entry name" value="TEICHURONIC ACID BIOSYNTHESIS GLYCOSYLTRANSFERASE TUAC-RELATED"/>
    <property type="match status" value="1"/>
</dbReference>
<dbReference type="RefSeq" id="WP_012107311.1">
    <property type="nucleotide sequence ID" value="NC_009712.1"/>
</dbReference>
<feature type="domain" description="Glycosyltransferase subfamily 4-like N-terminal" evidence="2">
    <location>
        <begin position="99"/>
        <end position="211"/>
    </location>
</feature>
<dbReference type="eggNOG" id="arCOG01403">
    <property type="taxonomic scope" value="Archaea"/>
</dbReference>
<evidence type="ECO:0000313" key="3">
    <source>
        <dbReference type="EMBL" id="ABS56263.1"/>
    </source>
</evidence>
<name>A7I952_METB6</name>
<dbReference type="InterPro" id="IPR001296">
    <property type="entry name" value="Glyco_trans_1"/>
</dbReference>
<keyword evidence="3" id="KW-0808">Transferase</keyword>
<dbReference type="GO" id="GO:0016757">
    <property type="term" value="F:glycosyltransferase activity"/>
    <property type="evidence" value="ECO:0007669"/>
    <property type="project" value="InterPro"/>
</dbReference>
<evidence type="ECO:0000313" key="4">
    <source>
        <dbReference type="Proteomes" id="UP000002408"/>
    </source>
</evidence>
<accession>A7I952</accession>
<dbReference type="InterPro" id="IPR050194">
    <property type="entry name" value="Glycosyltransferase_grp1"/>
</dbReference>
<gene>
    <name evidence="3" type="ordered locus">Mboo_1746</name>
</gene>
<dbReference type="Proteomes" id="UP000002408">
    <property type="component" value="Chromosome"/>
</dbReference>
<sequence>MDENLLTTIPDRLFADLKDKTLLVITPDFPDRDHHYIGSIFVKNQIEPLKKIFRQIIVICPVLFSFRLLPNDRYCKNYTYGNVRVFYPRCFFLPRSLPLPFVSNKQKMSFDFRYSAVRQIIRKENTQFDLIHAHFTWPSAAIAAQIREEFHVPVVTTIHEDSGWLEEEIRMEQPLLVRAWRECDRLIRVNKKDVPLLLRYNTRIISIPNGFGPEFHPMDKQESRRVLCIPAENKIVFSLAPLIERKGFSYLIDAMEQVIKKDPSTLCYIGGEGPEKKNLTEKIRKKGLQKNIFLLGFVPDKQVVRWMNSADLFVLPSLKEGNPTVMFECLGCGTPFIGTDAGGIPEIIQSDDYGYVCEPANPQALAQVLTAALGRAWDRERISQYAQQFSWEAIGRELNEVYRQLIESFPADLYEFKADKP</sequence>
<dbReference type="Pfam" id="PF00534">
    <property type="entry name" value="Glycos_transf_1"/>
    <property type="match status" value="1"/>
</dbReference>
<dbReference type="AlphaFoldDB" id="A7I952"/>
<dbReference type="SUPFAM" id="SSF53756">
    <property type="entry name" value="UDP-Glycosyltransferase/glycogen phosphorylase"/>
    <property type="match status" value="1"/>
</dbReference>
<evidence type="ECO:0000259" key="1">
    <source>
        <dbReference type="Pfam" id="PF00534"/>
    </source>
</evidence>